<gene>
    <name evidence="3" type="ORF">NSED_05820</name>
</gene>
<dbReference type="PATRIC" id="fig|1229909.8.peg.1277"/>
<keyword evidence="4" id="KW-1185">Reference proteome</keyword>
<dbReference type="CDD" id="cd17535">
    <property type="entry name" value="REC_NarL-like"/>
    <property type="match status" value="1"/>
</dbReference>
<organism evidence="3 4">
    <name type="scientific">Candidatus Nitrosopumilus sediminis</name>
    <dbReference type="NCBI Taxonomy" id="1229909"/>
    <lineage>
        <taxon>Archaea</taxon>
        <taxon>Nitrososphaerota</taxon>
        <taxon>Nitrososphaeria</taxon>
        <taxon>Nitrosopumilales</taxon>
        <taxon>Nitrosopumilaceae</taxon>
        <taxon>Nitrosopumilus</taxon>
    </lineage>
</organism>
<dbReference type="GO" id="GO:0000160">
    <property type="term" value="P:phosphorelay signal transduction system"/>
    <property type="evidence" value="ECO:0007669"/>
    <property type="project" value="InterPro"/>
</dbReference>
<dbReference type="Gene3D" id="3.40.50.2300">
    <property type="match status" value="1"/>
</dbReference>
<dbReference type="PROSITE" id="PS50110">
    <property type="entry name" value="RESPONSE_REGULATORY"/>
    <property type="match status" value="1"/>
</dbReference>
<reference evidence="3 4" key="1">
    <citation type="journal article" date="2012" name="J. Bacteriol.">
        <title>Draft Genome Sequence of an Ammonia-Oxidizing Archaeon, "Candidatus Nitrosopumilus sediminis" AR2, from Svalbard in the Arctic Circle.</title>
        <authorList>
            <person name="Park S.J."/>
            <person name="Kim J.G."/>
            <person name="Jung M.Y."/>
            <person name="Kim S.J."/>
            <person name="Cha I.T."/>
            <person name="Ghai R."/>
            <person name="Martin-Cuadrado A.B."/>
            <person name="Rodriguez-Valera F."/>
            <person name="Rhee S.K."/>
        </authorList>
    </citation>
    <scope>NUCLEOTIDE SEQUENCE [LARGE SCALE GENOMIC DNA]</scope>
    <source>
        <strain evidence="3 4">AR2</strain>
    </source>
</reference>
<dbReference type="RefSeq" id="WP_014965337.1">
    <property type="nucleotide sequence ID" value="NC_018656.1"/>
</dbReference>
<dbReference type="InterPro" id="IPR058245">
    <property type="entry name" value="NreC/VraR/RcsB-like_REC"/>
</dbReference>
<accession>K0BFA1</accession>
<evidence type="ECO:0000313" key="3">
    <source>
        <dbReference type="EMBL" id="AFS82966.1"/>
    </source>
</evidence>
<sequence length="201" mass="22868">MVNCIVIDDDQYILGMFCDFLDVLKIDVLATGSNGKDAVELYEKHAPDIVFTDLAMPEYDGVYAVENIKDKNPNAKIIVVTANSNDCKTDLFELINIPVISKPFSMNVLKQTIEDVSKTEISMPASFEIKYKFKDDYDSYSCKVNYEQYRNFKKLDIIEKCEIINSNNKNIQSDNEMQKALDLASQNNTSKIRDLSKVVTT</sequence>
<dbReference type="PANTHER" id="PTHR44591">
    <property type="entry name" value="STRESS RESPONSE REGULATOR PROTEIN 1"/>
    <property type="match status" value="1"/>
</dbReference>
<dbReference type="Pfam" id="PF18549">
    <property type="entry name" value="NitrOD1"/>
    <property type="match status" value="1"/>
</dbReference>
<dbReference type="SMART" id="SM00448">
    <property type="entry name" value="REC"/>
    <property type="match status" value="1"/>
</dbReference>
<dbReference type="OrthoDB" id="2830at2157"/>
<protein>
    <submittedName>
        <fullName evidence="3">Response regulator receiver protein</fullName>
    </submittedName>
</protein>
<evidence type="ECO:0000259" key="2">
    <source>
        <dbReference type="PROSITE" id="PS50110"/>
    </source>
</evidence>
<evidence type="ECO:0000256" key="1">
    <source>
        <dbReference type="ARBA" id="ARBA00022553"/>
    </source>
</evidence>
<dbReference type="HOGENOM" id="CLU_1375466_0_0_2"/>
<dbReference type="AlphaFoldDB" id="K0BFA1"/>
<dbReference type="InterPro" id="IPR041213">
    <property type="entry name" value="NitrOD1"/>
</dbReference>
<dbReference type="Pfam" id="PF00072">
    <property type="entry name" value="Response_reg"/>
    <property type="match status" value="1"/>
</dbReference>
<dbReference type="SUPFAM" id="SSF52172">
    <property type="entry name" value="CheY-like"/>
    <property type="match status" value="1"/>
</dbReference>
<dbReference type="GeneID" id="13696959"/>
<dbReference type="InterPro" id="IPR011006">
    <property type="entry name" value="CheY-like_superfamily"/>
</dbReference>
<dbReference type="Proteomes" id="UP000006100">
    <property type="component" value="Chromosome"/>
</dbReference>
<dbReference type="InterPro" id="IPR001789">
    <property type="entry name" value="Sig_transdc_resp-reg_receiver"/>
</dbReference>
<dbReference type="STRING" id="1229909.NSED_05820"/>
<dbReference type="eggNOG" id="arCOG02391">
    <property type="taxonomic scope" value="Archaea"/>
</dbReference>
<dbReference type="KEGG" id="nir:NSED_05820"/>
<keyword evidence="1" id="KW-0597">Phosphoprotein</keyword>
<name>K0BFA1_9ARCH</name>
<proteinExistence type="predicted"/>
<feature type="domain" description="Response regulatory" evidence="2">
    <location>
        <begin position="3"/>
        <end position="117"/>
    </location>
</feature>
<evidence type="ECO:0000313" key="4">
    <source>
        <dbReference type="Proteomes" id="UP000006100"/>
    </source>
</evidence>
<dbReference type="PANTHER" id="PTHR44591:SF3">
    <property type="entry name" value="RESPONSE REGULATORY DOMAIN-CONTAINING PROTEIN"/>
    <property type="match status" value="1"/>
</dbReference>
<dbReference type="InterPro" id="IPR050595">
    <property type="entry name" value="Bact_response_regulator"/>
</dbReference>
<dbReference type="EMBL" id="CP003843">
    <property type="protein sequence ID" value="AFS82966.1"/>
    <property type="molecule type" value="Genomic_DNA"/>
</dbReference>